<evidence type="ECO:0000256" key="4">
    <source>
        <dbReference type="ARBA" id="ARBA00022807"/>
    </source>
</evidence>
<organism evidence="6 7">
    <name type="scientific">Sphingomonas hengshuiensis</name>
    <dbReference type="NCBI Taxonomy" id="1609977"/>
    <lineage>
        <taxon>Bacteria</taxon>
        <taxon>Pseudomonadati</taxon>
        <taxon>Pseudomonadota</taxon>
        <taxon>Alphaproteobacteria</taxon>
        <taxon>Sphingomonadales</taxon>
        <taxon>Sphingomonadaceae</taxon>
        <taxon>Sphingomonas</taxon>
    </lineage>
</organism>
<dbReference type="Proteomes" id="UP000248614">
    <property type="component" value="Unassembled WGS sequence"/>
</dbReference>
<dbReference type="PROSITE" id="PS51935">
    <property type="entry name" value="NLPC_P60"/>
    <property type="match status" value="1"/>
</dbReference>
<evidence type="ECO:0000313" key="7">
    <source>
        <dbReference type="Proteomes" id="UP000248614"/>
    </source>
</evidence>
<proteinExistence type="inferred from homology"/>
<dbReference type="InterPro" id="IPR000064">
    <property type="entry name" value="NLP_P60_dom"/>
</dbReference>
<comment type="similarity">
    <text evidence="1">Belongs to the peptidase C40 family.</text>
</comment>
<reference evidence="6 7" key="1">
    <citation type="submission" date="2017-08" db="EMBL/GenBank/DDBJ databases">
        <title>Infants hospitalized years apart are colonized by the same room-sourced microbial strains.</title>
        <authorList>
            <person name="Brooks B."/>
            <person name="Olm M.R."/>
            <person name="Firek B.A."/>
            <person name="Baker R."/>
            <person name="Thomas B.C."/>
            <person name="Morowitz M.J."/>
            <person name="Banfield J.F."/>
        </authorList>
    </citation>
    <scope>NUCLEOTIDE SEQUENCE [LARGE SCALE GENOMIC DNA]</scope>
    <source>
        <strain evidence="6">S2_018_000_R3_110</strain>
    </source>
</reference>
<dbReference type="InterPro" id="IPR038765">
    <property type="entry name" value="Papain-like_cys_pep_sf"/>
</dbReference>
<dbReference type="AlphaFoldDB" id="A0A2W4YXN2"/>
<dbReference type="GO" id="GO:0008234">
    <property type="term" value="F:cysteine-type peptidase activity"/>
    <property type="evidence" value="ECO:0007669"/>
    <property type="project" value="UniProtKB-KW"/>
</dbReference>
<keyword evidence="2" id="KW-0645">Protease</keyword>
<evidence type="ECO:0000256" key="1">
    <source>
        <dbReference type="ARBA" id="ARBA00007074"/>
    </source>
</evidence>
<keyword evidence="3" id="KW-0378">Hydrolase</keyword>
<keyword evidence="4" id="KW-0788">Thiol protease</keyword>
<dbReference type="GO" id="GO:0006508">
    <property type="term" value="P:proteolysis"/>
    <property type="evidence" value="ECO:0007669"/>
    <property type="project" value="UniProtKB-KW"/>
</dbReference>
<sequence length="125" mass="13158">MSAVARARTALGCRFRRQGRCPEAGFDCVGLVAWAHGVAVPDDYPGRGGDPARIAAVLKVRGFRDVARPAAGDVLLLASAPGQVHLALSTGEGMIHADAVSRRVVERPGVPPWPVLGIWRRSGEA</sequence>
<gene>
    <name evidence="6" type="ORF">DI632_13555</name>
</gene>
<evidence type="ECO:0000313" key="6">
    <source>
        <dbReference type="EMBL" id="PZO74444.1"/>
    </source>
</evidence>
<evidence type="ECO:0000256" key="3">
    <source>
        <dbReference type="ARBA" id="ARBA00022801"/>
    </source>
</evidence>
<dbReference type="Gene3D" id="3.90.1720.10">
    <property type="entry name" value="endopeptidase domain like (from Nostoc punctiforme)"/>
    <property type="match status" value="1"/>
</dbReference>
<feature type="domain" description="NlpC/P60" evidence="5">
    <location>
        <begin position="1"/>
        <end position="125"/>
    </location>
</feature>
<dbReference type="EMBL" id="QFNF01000042">
    <property type="protein sequence ID" value="PZO74444.1"/>
    <property type="molecule type" value="Genomic_DNA"/>
</dbReference>
<evidence type="ECO:0000256" key="2">
    <source>
        <dbReference type="ARBA" id="ARBA00022670"/>
    </source>
</evidence>
<comment type="caution">
    <text evidence="6">The sequence shown here is derived from an EMBL/GenBank/DDBJ whole genome shotgun (WGS) entry which is preliminary data.</text>
</comment>
<name>A0A2W4YXN2_9SPHN</name>
<accession>A0A2W4YXN2</accession>
<protein>
    <recommendedName>
        <fullName evidence="5">NlpC/P60 domain-containing protein</fullName>
    </recommendedName>
</protein>
<evidence type="ECO:0000259" key="5">
    <source>
        <dbReference type="PROSITE" id="PS51935"/>
    </source>
</evidence>
<dbReference type="SUPFAM" id="SSF54001">
    <property type="entry name" value="Cysteine proteinases"/>
    <property type="match status" value="1"/>
</dbReference>